<evidence type="ECO:0000313" key="2">
    <source>
        <dbReference type="EMBL" id="GAI22231.1"/>
    </source>
</evidence>
<keyword evidence="1" id="KW-0812">Transmembrane</keyword>
<sequence length="36" mass="4046">MTEEHLSKQIARWNLLIAGIFAVSLGFLEAIVVVYL</sequence>
<accession>X1MW16</accession>
<proteinExistence type="predicted"/>
<organism evidence="2">
    <name type="scientific">marine sediment metagenome</name>
    <dbReference type="NCBI Taxonomy" id="412755"/>
    <lineage>
        <taxon>unclassified sequences</taxon>
        <taxon>metagenomes</taxon>
        <taxon>ecological metagenomes</taxon>
    </lineage>
</organism>
<gene>
    <name evidence="2" type="ORF">S06H3_25538</name>
</gene>
<evidence type="ECO:0000256" key="1">
    <source>
        <dbReference type="SAM" id="Phobius"/>
    </source>
</evidence>
<protein>
    <submittedName>
        <fullName evidence="2">Uncharacterized protein</fullName>
    </submittedName>
</protein>
<reference evidence="2" key="1">
    <citation type="journal article" date="2014" name="Front. Microbiol.">
        <title>High frequency of phylogenetically diverse reductive dehalogenase-homologous genes in deep subseafloor sedimentary metagenomes.</title>
        <authorList>
            <person name="Kawai M."/>
            <person name="Futagami T."/>
            <person name="Toyoda A."/>
            <person name="Takaki Y."/>
            <person name="Nishi S."/>
            <person name="Hori S."/>
            <person name="Arai W."/>
            <person name="Tsubouchi T."/>
            <person name="Morono Y."/>
            <person name="Uchiyama I."/>
            <person name="Ito T."/>
            <person name="Fujiyama A."/>
            <person name="Inagaki F."/>
            <person name="Takami H."/>
        </authorList>
    </citation>
    <scope>NUCLEOTIDE SEQUENCE</scope>
    <source>
        <strain evidence="2">Expedition CK06-06</strain>
    </source>
</reference>
<keyword evidence="1" id="KW-1133">Transmembrane helix</keyword>
<feature type="transmembrane region" description="Helical" evidence="1">
    <location>
        <begin position="12"/>
        <end position="35"/>
    </location>
</feature>
<comment type="caution">
    <text evidence="2">The sequence shown here is derived from an EMBL/GenBank/DDBJ whole genome shotgun (WGS) entry which is preliminary data.</text>
</comment>
<dbReference type="EMBL" id="BARV01014709">
    <property type="protein sequence ID" value="GAI22231.1"/>
    <property type="molecule type" value="Genomic_DNA"/>
</dbReference>
<name>X1MW16_9ZZZZ</name>
<dbReference type="AlphaFoldDB" id="X1MW16"/>
<feature type="non-terminal residue" evidence="2">
    <location>
        <position position="36"/>
    </location>
</feature>
<keyword evidence="1" id="KW-0472">Membrane</keyword>